<dbReference type="AlphaFoldDB" id="A0A968GC64"/>
<reference evidence="1" key="1">
    <citation type="submission" date="2020-03" db="EMBL/GenBank/DDBJ databases">
        <title>Spirochaetal bacteria isolated from arthropods constitute a novel genus Entomospira genus novum within the order Spirochaetales.</title>
        <authorList>
            <person name="Grana-Miraglia L."/>
            <person name="Sikutova S."/>
            <person name="Fingerle V."/>
            <person name="Sing A."/>
            <person name="Castillo-Ramirez S."/>
            <person name="Margos G."/>
            <person name="Rudolf I."/>
        </authorList>
    </citation>
    <scope>NUCLEOTIDE SEQUENCE</scope>
    <source>
        <strain evidence="1">BR208</strain>
    </source>
</reference>
<comment type="caution">
    <text evidence="1">The sequence shown here is derived from an EMBL/GenBank/DDBJ whole genome shotgun (WGS) entry which is preliminary data.</text>
</comment>
<accession>A0A968GC64</accession>
<gene>
    <name evidence="1" type="ORF">HCT46_04115</name>
</gene>
<evidence type="ECO:0000313" key="2">
    <source>
        <dbReference type="Proteomes" id="UP000752013"/>
    </source>
</evidence>
<protein>
    <submittedName>
        <fullName evidence="1">Uncharacterized protein</fullName>
    </submittedName>
</protein>
<sequence length="233" mass="26562">MVINNSWIKLGTSLLIIASLFSCNPKPSATEESIVQKDSSISINAGPRGYEQGRVFFKLVHKDELKENANFYKKPTKKTVEIDPKSNINAVMEEELLFPVRYDGSLLFSNFTAPELPLVITIEQNKEAKIGPQFLSTNQKIDLPSGGQHYIRFGNFWTTETTNIFNDEQNWKVGDQFYIVFFLVSTVTYFNTDMDNTIDPADKQKVIKLQINPLNTENENLLNSSKYTIKEAF</sequence>
<proteinExistence type="predicted"/>
<dbReference type="Proteomes" id="UP000752013">
    <property type="component" value="Unassembled WGS sequence"/>
</dbReference>
<organism evidence="1 2">
    <name type="scientific">Entomospira nematocerorum</name>
    <dbReference type="NCBI Taxonomy" id="2719987"/>
    <lineage>
        <taxon>Bacteria</taxon>
        <taxon>Pseudomonadati</taxon>
        <taxon>Spirochaetota</taxon>
        <taxon>Spirochaetia</taxon>
        <taxon>Spirochaetales</taxon>
        <taxon>Spirochaetaceae</taxon>
        <taxon>Entomospira</taxon>
    </lineage>
</organism>
<dbReference type="RefSeq" id="WP_167703524.1">
    <property type="nucleotide sequence ID" value="NZ_CP118168.1"/>
</dbReference>
<keyword evidence="2" id="KW-1185">Reference proteome</keyword>
<dbReference type="EMBL" id="JAATLK010000001">
    <property type="protein sequence ID" value="NIZ47099.1"/>
    <property type="molecule type" value="Genomic_DNA"/>
</dbReference>
<evidence type="ECO:0000313" key="1">
    <source>
        <dbReference type="EMBL" id="NIZ47099.1"/>
    </source>
</evidence>
<name>A0A968GC64_9SPIO</name>